<keyword evidence="4" id="KW-0862">Zinc</keyword>
<evidence type="ECO:0000313" key="7">
    <source>
        <dbReference type="Proteomes" id="UP000504635"/>
    </source>
</evidence>
<dbReference type="SUPFAM" id="SSF53098">
    <property type="entry name" value="Ribonuclease H-like"/>
    <property type="match status" value="1"/>
</dbReference>
<dbReference type="InterPro" id="IPR012337">
    <property type="entry name" value="RNaseH-like_sf"/>
</dbReference>
<comment type="subcellular location">
    <subcellularLocation>
        <location evidence="1">Nucleus</location>
    </subcellularLocation>
</comment>
<dbReference type="AlphaFoldDB" id="A0A6J2Y8U1"/>
<dbReference type="GeneID" id="115884991"/>
<keyword evidence="5" id="KW-0539">Nucleus</keyword>
<dbReference type="GO" id="GO:0005634">
    <property type="term" value="C:nucleus"/>
    <property type="evidence" value="ECO:0007669"/>
    <property type="project" value="UniProtKB-SubCell"/>
</dbReference>
<dbReference type="InterPro" id="IPR052035">
    <property type="entry name" value="ZnF_BED_domain_contain"/>
</dbReference>
<feature type="compositionally biased region" description="Basic and acidic residues" evidence="6">
    <location>
        <begin position="354"/>
        <end position="378"/>
    </location>
</feature>
<feature type="region of interest" description="Disordered" evidence="6">
    <location>
        <begin position="248"/>
        <end position="269"/>
    </location>
</feature>
<evidence type="ECO:0000256" key="4">
    <source>
        <dbReference type="ARBA" id="ARBA00022833"/>
    </source>
</evidence>
<reference evidence="8" key="1">
    <citation type="submission" date="2025-08" db="UniProtKB">
        <authorList>
            <consortium name="RefSeq"/>
        </authorList>
    </citation>
    <scope>IDENTIFICATION</scope>
    <source>
        <tissue evidence="8">Gonads</tissue>
    </source>
</reference>
<evidence type="ECO:0000256" key="6">
    <source>
        <dbReference type="SAM" id="MobiDB-lite"/>
    </source>
</evidence>
<organism evidence="7 8">
    <name type="scientific">Sitophilus oryzae</name>
    <name type="common">Rice weevil</name>
    <name type="synonym">Curculio oryzae</name>
    <dbReference type="NCBI Taxonomy" id="7048"/>
    <lineage>
        <taxon>Eukaryota</taxon>
        <taxon>Metazoa</taxon>
        <taxon>Ecdysozoa</taxon>
        <taxon>Arthropoda</taxon>
        <taxon>Hexapoda</taxon>
        <taxon>Insecta</taxon>
        <taxon>Pterygota</taxon>
        <taxon>Neoptera</taxon>
        <taxon>Endopterygota</taxon>
        <taxon>Coleoptera</taxon>
        <taxon>Polyphaga</taxon>
        <taxon>Cucujiformia</taxon>
        <taxon>Curculionidae</taxon>
        <taxon>Dryophthorinae</taxon>
        <taxon>Sitophilus</taxon>
    </lineage>
</organism>
<feature type="region of interest" description="Disordered" evidence="6">
    <location>
        <begin position="392"/>
        <end position="420"/>
    </location>
</feature>
<dbReference type="RefSeq" id="XP_030759594.1">
    <property type="nucleotide sequence ID" value="XM_030903734.1"/>
</dbReference>
<gene>
    <name evidence="8" type="primary">LOC115884991</name>
</gene>
<dbReference type="OrthoDB" id="8061146at2759"/>
<feature type="region of interest" description="Disordered" evidence="6">
    <location>
        <begin position="287"/>
        <end position="317"/>
    </location>
</feature>
<keyword evidence="3" id="KW-0863">Zinc-finger</keyword>
<feature type="compositionally biased region" description="Polar residues" evidence="6">
    <location>
        <begin position="507"/>
        <end position="516"/>
    </location>
</feature>
<dbReference type="GO" id="GO:0008270">
    <property type="term" value="F:zinc ion binding"/>
    <property type="evidence" value="ECO:0007669"/>
    <property type="project" value="UniProtKB-KW"/>
</dbReference>
<dbReference type="PANTHER" id="PTHR46481:SF10">
    <property type="entry name" value="ZINC FINGER BED DOMAIN-CONTAINING PROTEIN 39"/>
    <property type="match status" value="1"/>
</dbReference>
<feature type="compositionally biased region" description="Polar residues" evidence="6">
    <location>
        <begin position="405"/>
        <end position="415"/>
    </location>
</feature>
<dbReference type="KEGG" id="soy:115884991"/>
<sequence length="959" mass="110362">MSRGRKRHASYSQLNFTPKKLDSGKMSAVCNVCQRSLKNTSIERLYGHRKICMQEGQEYTFPKATEMHDENVSDTNKQDIWDNSDSDSSEFEESNSFKCIKLEKNIVINNRGRKRHSLYSQLNFTPKKLDSGRMSAVCNVCNRSLKNTSIERLRVHRNLCMQQDSDDTVEKTELDLSTKNNISSMNRGRKCHTLYLEYKFTPKKLESGKMSAVCHICRRCLKNTSIERLRTHRKHCIGKDGDSFETNKDMEGDIFKKEESDNSDSEDTKSLMDIKNNDLWESLDHKLERDNASSDEEDPTYDPSTSKTSSVHSLVDKRPLKRHKKIFKFRKQKKNCIGKDGDSFEMNKDMEGDLFKKEESDNSNSEDTKTLMDTKMNENNDVWESLDDNLERDNASSDEEDPTYDPSTSKTSSVHSLVDKRPLKRHKKIFNNFRKHCIGKDGDSFEMNKDMEGDLFNKEESDNSNSEDTKTLMDTKMNENNDFWESLDDNLERDNASSDEEDPIYDPSTSKTSSLHSLVDKRPLKRHKKYLFDSAKSQVKSKQDISLAKFFYGCKIPFAVVESVHFIKFLKLLCPTYTPPTRSFLSNTSLNELNTKLKNSSTYESSNTKDVVTMLHCIGTSGVFLKCHEFSTLRETGETLENICEKSISDVKLQYNCEIYAIICDNADMIKMKCLSNLWNVPCINKTSNLWAKDIADTNVFNEVIQILKEFQSPDLENSVLSKGGSKLILPTETQVFSQRDACKSFLSNLNFMIKVVDDGYDKIEHSTSQNLNNERFLGDVQIIMDLLDPLCELIDKCQNEEFLIADATEEWFKLELQISRFLKLKSPKELDIKNKVNMTLTIYGLAANLFHPSYRGKLISKNQLKDVQDFIIDSLDSESLNGYNEFLKETGIFNNLKKKDVTKPLTYWGLVEIKYPSLSALALKLLKIPASFAQLEKMLLKNGLSLEKCEKLMFLYHS</sequence>
<protein>
    <submittedName>
        <fullName evidence="8">Uncharacterized protein LOC115884991</fullName>
    </submittedName>
</protein>
<evidence type="ECO:0000256" key="5">
    <source>
        <dbReference type="ARBA" id="ARBA00023242"/>
    </source>
</evidence>
<evidence type="ECO:0000313" key="8">
    <source>
        <dbReference type="RefSeq" id="XP_030759594.1"/>
    </source>
</evidence>
<name>A0A6J2Y8U1_SITOR</name>
<keyword evidence="7" id="KW-1185">Reference proteome</keyword>
<feature type="compositionally biased region" description="Acidic residues" evidence="6">
    <location>
        <begin position="82"/>
        <end position="91"/>
    </location>
</feature>
<dbReference type="PANTHER" id="PTHR46481">
    <property type="entry name" value="ZINC FINGER BED DOMAIN-CONTAINING PROTEIN 4"/>
    <property type="match status" value="1"/>
</dbReference>
<feature type="region of interest" description="Disordered" evidence="6">
    <location>
        <begin position="354"/>
        <end position="379"/>
    </location>
</feature>
<feature type="region of interest" description="Disordered" evidence="6">
    <location>
        <begin position="493"/>
        <end position="517"/>
    </location>
</feature>
<feature type="compositionally biased region" description="Basic and acidic residues" evidence="6">
    <location>
        <begin position="71"/>
        <end position="80"/>
    </location>
</feature>
<evidence type="ECO:0000256" key="1">
    <source>
        <dbReference type="ARBA" id="ARBA00004123"/>
    </source>
</evidence>
<feature type="compositionally biased region" description="Polar residues" evidence="6">
    <location>
        <begin position="302"/>
        <end position="312"/>
    </location>
</feature>
<dbReference type="Proteomes" id="UP000504635">
    <property type="component" value="Unplaced"/>
</dbReference>
<dbReference type="InParanoid" id="A0A6J2Y8U1"/>
<evidence type="ECO:0000256" key="2">
    <source>
        <dbReference type="ARBA" id="ARBA00022723"/>
    </source>
</evidence>
<keyword evidence="2" id="KW-0479">Metal-binding</keyword>
<proteinExistence type="predicted"/>
<feature type="region of interest" description="Disordered" evidence="6">
    <location>
        <begin position="71"/>
        <end position="91"/>
    </location>
</feature>
<accession>A0A6J2Y8U1</accession>
<evidence type="ECO:0000256" key="3">
    <source>
        <dbReference type="ARBA" id="ARBA00022771"/>
    </source>
</evidence>